<name>A0ACA9KU59_9GLOM</name>
<evidence type="ECO:0000313" key="2">
    <source>
        <dbReference type="Proteomes" id="UP000789702"/>
    </source>
</evidence>
<gene>
    <name evidence="1" type="ORF">DHETER_LOCUS2669</name>
</gene>
<dbReference type="EMBL" id="CAJVPU010002029">
    <property type="protein sequence ID" value="CAG8493581.1"/>
    <property type="molecule type" value="Genomic_DNA"/>
</dbReference>
<organism evidence="1 2">
    <name type="scientific">Dentiscutata heterogama</name>
    <dbReference type="NCBI Taxonomy" id="1316150"/>
    <lineage>
        <taxon>Eukaryota</taxon>
        <taxon>Fungi</taxon>
        <taxon>Fungi incertae sedis</taxon>
        <taxon>Mucoromycota</taxon>
        <taxon>Glomeromycotina</taxon>
        <taxon>Glomeromycetes</taxon>
        <taxon>Diversisporales</taxon>
        <taxon>Gigasporaceae</taxon>
        <taxon>Dentiscutata</taxon>
    </lineage>
</organism>
<keyword evidence="2" id="KW-1185">Reference proteome</keyword>
<evidence type="ECO:0000313" key="1">
    <source>
        <dbReference type="EMBL" id="CAG8493581.1"/>
    </source>
</evidence>
<sequence length="469" mass="54662">MVKTIEDKKKIIRSLINLILEATEGRDTLKCSHVSENLEQRENFNNDLENNEETNKQLSNSYLQTNVTTNTSQADKKEKHEEFQAENNKETVEPMTNYHQLINVISRELEQMTLANDNTQASVIESIQDNDYEEGSEVSNDDSPGWSECEERYRNKKELCEYCGCSVCKWKGDRDHILICDECDKGFHTRCLKLLLSRIPAGNWYCKECDSKNSKKSKCKMRLEYSSSDEIDNQSTRKIKKLKTKSDKKYKSRQDTLDSDSEDSQNIRKSSKKKKTSQDKKCELYQILRRIDETENVPITQSDTNNQQDKIKNCTRTDVQINGDPKPIIIYNDMPKFKIFREVFDKWIDFSRSLPVPIKIEDGDDIKIDQESGKKSQEINPEANNWNCEFSKGERIASHVYKILVELSTIYYKGKPAIIKNVMVAARLRVMTKDKFAELIKKIEEQEPADNNDYYKLSDENLKELENSF</sequence>
<proteinExistence type="predicted"/>
<protein>
    <submittedName>
        <fullName evidence="1">16343_t:CDS:1</fullName>
    </submittedName>
</protein>
<dbReference type="Proteomes" id="UP000789702">
    <property type="component" value="Unassembled WGS sequence"/>
</dbReference>
<accession>A0ACA9KU59</accession>
<comment type="caution">
    <text evidence="1">The sequence shown here is derived from an EMBL/GenBank/DDBJ whole genome shotgun (WGS) entry which is preliminary data.</text>
</comment>
<reference evidence="1" key="1">
    <citation type="submission" date="2021-06" db="EMBL/GenBank/DDBJ databases">
        <authorList>
            <person name="Kallberg Y."/>
            <person name="Tangrot J."/>
            <person name="Rosling A."/>
        </authorList>
    </citation>
    <scope>NUCLEOTIDE SEQUENCE</scope>
    <source>
        <strain evidence="1">IL203A</strain>
    </source>
</reference>